<dbReference type="Proteomes" id="UP000697710">
    <property type="component" value="Unassembled WGS sequence"/>
</dbReference>
<dbReference type="EMBL" id="JAGQHR010000479">
    <property type="protein sequence ID" value="MCA9728796.1"/>
    <property type="molecule type" value="Genomic_DNA"/>
</dbReference>
<comment type="caution">
    <text evidence="2">The sequence shown here is derived from an EMBL/GenBank/DDBJ whole genome shotgun (WGS) entry which is preliminary data.</text>
</comment>
<feature type="non-terminal residue" evidence="2">
    <location>
        <position position="1"/>
    </location>
</feature>
<evidence type="ECO:0000313" key="3">
    <source>
        <dbReference type="Proteomes" id="UP000697710"/>
    </source>
</evidence>
<evidence type="ECO:0000256" key="1">
    <source>
        <dbReference type="SAM" id="MobiDB-lite"/>
    </source>
</evidence>
<feature type="region of interest" description="Disordered" evidence="1">
    <location>
        <begin position="1"/>
        <end position="30"/>
    </location>
</feature>
<dbReference type="AlphaFoldDB" id="A0A956M2S9"/>
<evidence type="ECO:0000313" key="2">
    <source>
        <dbReference type="EMBL" id="MCA9728796.1"/>
    </source>
</evidence>
<reference evidence="2" key="1">
    <citation type="submission" date="2020-04" db="EMBL/GenBank/DDBJ databases">
        <authorList>
            <person name="Zhang T."/>
        </authorList>
    </citation>
    <scope>NUCLEOTIDE SEQUENCE</scope>
    <source>
        <strain evidence="2">HKST-UBA01</strain>
    </source>
</reference>
<accession>A0A956M2S9</accession>
<proteinExistence type="predicted"/>
<name>A0A956M2S9_UNCEI</name>
<protein>
    <submittedName>
        <fullName evidence="2">Uncharacterized protein</fullName>
    </submittedName>
</protein>
<sequence length="343" mass="38808">IALAIARPAAPSSNPDEPRTTEIGSAPGSLCDDPDFRRWIELTPSSLDSLSRNAAARNFAVVSRADSLLQAGMYGDPESEEARSLARLYVQLRSWNAMDSILEMASGPGMAWVQRDLDFTGVVQEFSNLAMYPMRHIAKARVGDGAFCIRYDIPAKFDQVMVFGDSKIRIRNANLELESGEKVPVWSREWLAGDGKKLELLFEETFCGHIGRETVMDDGDEIEILFFYDLHGVHVRRHGVHHLNAMVTWRNVLQGDELPGRPRIGAAAYFPKIKIELPIFLPDLGLDDLREFPYPPPIFRSRLFQEPKQSFPDWLRANRRGEFENWPSLGPRPGILDERFPDL</sequence>
<organism evidence="2 3">
    <name type="scientific">Eiseniibacteriota bacterium</name>
    <dbReference type="NCBI Taxonomy" id="2212470"/>
    <lineage>
        <taxon>Bacteria</taxon>
        <taxon>Candidatus Eiseniibacteriota</taxon>
    </lineage>
</organism>
<gene>
    <name evidence="2" type="ORF">KC729_13985</name>
</gene>
<reference evidence="2" key="2">
    <citation type="journal article" date="2021" name="Microbiome">
        <title>Successional dynamics and alternative stable states in a saline activated sludge microbial community over 9 years.</title>
        <authorList>
            <person name="Wang Y."/>
            <person name="Ye J."/>
            <person name="Ju F."/>
            <person name="Liu L."/>
            <person name="Boyd J.A."/>
            <person name="Deng Y."/>
            <person name="Parks D.H."/>
            <person name="Jiang X."/>
            <person name="Yin X."/>
            <person name="Woodcroft B.J."/>
            <person name="Tyson G.W."/>
            <person name="Hugenholtz P."/>
            <person name="Polz M.F."/>
            <person name="Zhang T."/>
        </authorList>
    </citation>
    <scope>NUCLEOTIDE SEQUENCE</scope>
    <source>
        <strain evidence="2">HKST-UBA01</strain>
    </source>
</reference>